<dbReference type="AlphaFoldDB" id="A0A1Z4JAF5"/>
<name>A0A1Z4JAF5_LEPBY</name>
<evidence type="ECO:0000313" key="2">
    <source>
        <dbReference type="EMBL" id="BAY53693.1"/>
    </source>
</evidence>
<reference evidence="2 3" key="1">
    <citation type="submission" date="2017-06" db="EMBL/GenBank/DDBJ databases">
        <title>Genome sequencing of cyanobaciteial culture collection at National Institute for Environmental Studies (NIES).</title>
        <authorList>
            <person name="Hirose Y."/>
            <person name="Shimura Y."/>
            <person name="Fujisawa T."/>
            <person name="Nakamura Y."/>
            <person name="Kawachi M."/>
        </authorList>
    </citation>
    <scope>NUCLEOTIDE SEQUENCE [LARGE SCALE GENOMIC DNA]</scope>
    <source>
        <strain evidence="2 3">NIES-2135</strain>
    </source>
</reference>
<protein>
    <submittedName>
        <fullName evidence="2">Uncharacterized protein</fullName>
    </submittedName>
</protein>
<dbReference type="EMBL" id="AP018203">
    <property type="protein sequence ID" value="BAY53693.1"/>
    <property type="molecule type" value="Genomic_DNA"/>
</dbReference>
<dbReference type="Proteomes" id="UP000217895">
    <property type="component" value="Chromosome"/>
</dbReference>
<proteinExistence type="predicted"/>
<accession>A0A1Z4JAF5</accession>
<feature type="region of interest" description="Disordered" evidence="1">
    <location>
        <begin position="91"/>
        <end position="111"/>
    </location>
</feature>
<evidence type="ECO:0000256" key="1">
    <source>
        <dbReference type="SAM" id="MobiDB-lite"/>
    </source>
</evidence>
<keyword evidence="3" id="KW-1185">Reference proteome</keyword>
<feature type="compositionally biased region" description="Polar residues" evidence="1">
    <location>
        <begin position="95"/>
        <end position="107"/>
    </location>
</feature>
<organism evidence="2 3">
    <name type="scientific">Leptolyngbya boryana NIES-2135</name>
    <dbReference type="NCBI Taxonomy" id="1973484"/>
    <lineage>
        <taxon>Bacteria</taxon>
        <taxon>Bacillati</taxon>
        <taxon>Cyanobacteriota</taxon>
        <taxon>Cyanophyceae</taxon>
        <taxon>Leptolyngbyales</taxon>
        <taxon>Leptolyngbyaceae</taxon>
        <taxon>Leptolyngbya group</taxon>
        <taxon>Leptolyngbya</taxon>
    </lineage>
</organism>
<gene>
    <name evidence="2" type="ORF">NIES2135_05030</name>
</gene>
<evidence type="ECO:0000313" key="3">
    <source>
        <dbReference type="Proteomes" id="UP000217895"/>
    </source>
</evidence>
<feature type="region of interest" description="Disordered" evidence="1">
    <location>
        <begin position="168"/>
        <end position="187"/>
    </location>
</feature>
<sequence length="225" mass="25339">MSEQTEPTVEQQIEQLTQQYARINLERAYQRHGGQPEKFPEFWERAKKSEIVLTEDHQITIGGRLADFYVGRERKSPEVEEHFFNFADRNAANAESTEAPQTQQGSSPAPRAAATLDVLYVSQTQLNDRRFMRAAGTEILTAIRDGRIAVNDSKAVQDVAEVQKFLAPKQAEPAPTAKPGPAPKRTTQITKAQAMNRNFTRKLEAEWSEQGGYLKNVQNGNIRIV</sequence>